<protein>
    <recommendedName>
        <fullName evidence="6">Lipoprotein</fullName>
    </recommendedName>
</protein>
<gene>
    <name evidence="7" type="ORF">FC24_GL001173</name>
</gene>
<dbReference type="PANTHER" id="PTHR30429">
    <property type="entry name" value="D-METHIONINE-BINDING LIPOPROTEIN METQ"/>
    <property type="match status" value="1"/>
</dbReference>
<keyword evidence="2" id="KW-0732">Signal</keyword>
<comment type="similarity">
    <text evidence="6">Belongs to the nlpA lipoprotein family.</text>
</comment>
<dbReference type="Pfam" id="PF03180">
    <property type="entry name" value="Lipoprotein_9"/>
    <property type="match status" value="1"/>
</dbReference>
<dbReference type="PANTHER" id="PTHR30429:SF0">
    <property type="entry name" value="METHIONINE-BINDING LIPOPROTEIN METQ"/>
    <property type="match status" value="1"/>
</dbReference>
<dbReference type="STRING" id="1423796.FC24_GL001173"/>
<name>A0A0R2DEM4_9LACO</name>
<dbReference type="Gene3D" id="3.40.190.10">
    <property type="entry name" value="Periplasmic binding protein-like II"/>
    <property type="match status" value="2"/>
</dbReference>
<dbReference type="PATRIC" id="fig|1423796.3.peg.1199"/>
<reference evidence="7 8" key="1">
    <citation type="journal article" date="2015" name="Genome Announc.">
        <title>Expanding the biotechnology potential of lactobacilli through comparative genomics of 213 strains and associated genera.</title>
        <authorList>
            <person name="Sun Z."/>
            <person name="Harris H.M."/>
            <person name="McCann A."/>
            <person name="Guo C."/>
            <person name="Argimon S."/>
            <person name="Zhang W."/>
            <person name="Yang X."/>
            <person name="Jeffery I.B."/>
            <person name="Cooney J.C."/>
            <person name="Kagawa T.F."/>
            <person name="Liu W."/>
            <person name="Song Y."/>
            <person name="Salvetti E."/>
            <person name="Wrobel A."/>
            <person name="Rasinkangas P."/>
            <person name="Parkhill J."/>
            <person name="Rea M.C."/>
            <person name="O'Sullivan O."/>
            <person name="Ritari J."/>
            <person name="Douillard F.P."/>
            <person name="Paul Ross R."/>
            <person name="Yang R."/>
            <person name="Briner A.E."/>
            <person name="Felis G.E."/>
            <person name="de Vos W.M."/>
            <person name="Barrangou R."/>
            <person name="Klaenhammer T.R."/>
            <person name="Caufield P.W."/>
            <person name="Cui Y."/>
            <person name="Zhang H."/>
            <person name="O'Toole P.W."/>
        </authorList>
    </citation>
    <scope>NUCLEOTIDE SEQUENCE [LARGE SCALE GENOMIC DNA]</scope>
    <source>
        <strain evidence="7 8">DSM 20253</strain>
    </source>
</reference>
<accession>A0A0R2DEM4</accession>
<sequence length="268" mass="29695">MKKRLLGVIALIFGGLVLGSVQPVKAATLKVGATKSPHAVILKHVQPKLKAQGINLKITVFQDYALIDQALVAKNLDVAYFAHKPYLQQEIKQKGYKIADVGAVHLEPIGAYSKTINHLSRIKSGATVLVSNNRPDYGRVLKLLKDAKLITLKKGTKLNQADFKAIAKNPKHLKFKYHYDPKLMPELYKNNEGAVVFINANFAVQAGLNPKKDAIALEKKSSPYANILEVRQSDRQKPAIKKLVKTLRSKATQKWIGRHFKGAVLPVK</sequence>
<evidence type="ECO:0000256" key="2">
    <source>
        <dbReference type="ARBA" id="ARBA00022729"/>
    </source>
</evidence>
<keyword evidence="5 6" id="KW-0449">Lipoprotein</keyword>
<dbReference type="SUPFAM" id="SSF53850">
    <property type="entry name" value="Periplasmic binding protein-like II"/>
    <property type="match status" value="1"/>
</dbReference>
<evidence type="ECO:0000313" key="8">
    <source>
        <dbReference type="Proteomes" id="UP000051638"/>
    </source>
</evidence>
<evidence type="ECO:0000256" key="5">
    <source>
        <dbReference type="ARBA" id="ARBA00023288"/>
    </source>
</evidence>
<dbReference type="PIRSF" id="PIRSF002854">
    <property type="entry name" value="MetQ"/>
    <property type="match status" value="1"/>
</dbReference>
<evidence type="ECO:0000256" key="6">
    <source>
        <dbReference type="PIRNR" id="PIRNR002854"/>
    </source>
</evidence>
<keyword evidence="8" id="KW-1185">Reference proteome</keyword>
<organism evidence="7 8">
    <name type="scientific">Loigolactobacillus rennini DSM 20253</name>
    <dbReference type="NCBI Taxonomy" id="1423796"/>
    <lineage>
        <taxon>Bacteria</taxon>
        <taxon>Bacillati</taxon>
        <taxon>Bacillota</taxon>
        <taxon>Bacilli</taxon>
        <taxon>Lactobacillales</taxon>
        <taxon>Lactobacillaceae</taxon>
        <taxon>Loigolactobacillus</taxon>
    </lineage>
</organism>
<proteinExistence type="inferred from homology"/>
<dbReference type="OrthoDB" id="9812878at2"/>
<keyword evidence="4" id="KW-0564">Palmitate</keyword>
<evidence type="ECO:0000256" key="1">
    <source>
        <dbReference type="ARBA" id="ARBA00004635"/>
    </source>
</evidence>
<dbReference type="GO" id="GO:0016020">
    <property type="term" value="C:membrane"/>
    <property type="evidence" value="ECO:0007669"/>
    <property type="project" value="UniProtKB-SubCell"/>
</dbReference>
<dbReference type="AlphaFoldDB" id="A0A0R2DEM4"/>
<comment type="caution">
    <text evidence="7">The sequence shown here is derived from an EMBL/GenBank/DDBJ whole genome shotgun (WGS) entry which is preliminary data.</text>
</comment>
<evidence type="ECO:0000256" key="3">
    <source>
        <dbReference type="ARBA" id="ARBA00023136"/>
    </source>
</evidence>
<keyword evidence="3" id="KW-0472">Membrane</keyword>
<evidence type="ECO:0000313" key="7">
    <source>
        <dbReference type="EMBL" id="KRM98579.1"/>
    </source>
</evidence>
<dbReference type="RefSeq" id="WP_057873743.1">
    <property type="nucleotide sequence ID" value="NZ_AYYI01000030.1"/>
</dbReference>
<dbReference type="Proteomes" id="UP000051638">
    <property type="component" value="Unassembled WGS sequence"/>
</dbReference>
<dbReference type="InterPro" id="IPR004872">
    <property type="entry name" value="Lipoprotein_NlpA"/>
</dbReference>
<comment type="subcellular location">
    <subcellularLocation>
        <location evidence="1">Membrane</location>
        <topology evidence="1">Lipid-anchor</topology>
    </subcellularLocation>
</comment>
<dbReference type="EMBL" id="AYYI01000030">
    <property type="protein sequence ID" value="KRM98579.1"/>
    <property type="molecule type" value="Genomic_DNA"/>
</dbReference>
<evidence type="ECO:0000256" key="4">
    <source>
        <dbReference type="ARBA" id="ARBA00023139"/>
    </source>
</evidence>